<keyword evidence="3" id="KW-1185">Reference proteome</keyword>
<reference evidence="2 3" key="1">
    <citation type="submission" date="2021-01" db="EMBL/GenBank/DDBJ databases">
        <title>Genome public.</title>
        <authorList>
            <person name="Liu C."/>
            <person name="Sun Q."/>
        </authorList>
    </citation>
    <scope>NUCLEOTIDE SEQUENCE [LARGE SCALE GENOMIC DNA]</scope>
    <source>
        <strain evidence="2 3">YIM B02515</strain>
    </source>
</reference>
<keyword evidence="1" id="KW-0472">Membrane</keyword>
<name>A0ABS1TDP8_9CLOT</name>
<evidence type="ECO:0000256" key="1">
    <source>
        <dbReference type="SAM" id="Phobius"/>
    </source>
</evidence>
<keyword evidence="1" id="KW-1133">Transmembrane helix</keyword>
<feature type="transmembrane region" description="Helical" evidence="1">
    <location>
        <begin position="43"/>
        <end position="65"/>
    </location>
</feature>
<sequence>MIWSVEKSGLIVTENESAAEDKLVKRSEKHKSFISRLKISKTLLICSILIGFISLGAGVGTYSWFVSSASSNVASITVGSFELRFDSDSSANAPIKMDNIEPGYISKDWTVVSFANAGTLDMILMGNLNIQSKKFGNDGNKVKAYKVISQIYKGDTLIYSSNEKSESYDEFTKNLNSKLQAIVFKKDEKLICKLKFILDKELATIEYQGDEATGDITIKAKQNVDGATF</sequence>
<evidence type="ECO:0008006" key="4">
    <source>
        <dbReference type="Google" id="ProtNLM"/>
    </source>
</evidence>
<dbReference type="EMBL" id="JAESWC010000014">
    <property type="protein sequence ID" value="MBL4937494.1"/>
    <property type="molecule type" value="Genomic_DNA"/>
</dbReference>
<organism evidence="2 3">
    <name type="scientific">Clostridium rhizosphaerae</name>
    <dbReference type="NCBI Taxonomy" id="2803861"/>
    <lineage>
        <taxon>Bacteria</taxon>
        <taxon>Bacillati</taxon>
        <taxon>Bacillota</taxon>
        <taxon>Clostridia</taxon>
        <taxon>Eubacteriales</taxon>
        <taxon>Clostridiaceae</taxon>
        <taxon>Clostridium</taxon>
    </lineage>
</organism>
<keyword evidence="1" id="KW-0812">Transmembrane</keyword>
<dbReference type="RefSeq" id="WP_202750238.1">
    <property type="nucleotide sequence ID" value="NZ_JAESWC010000014.1"/>
</dbReference>
<dbReference type="Proteomes" id="UP000632377">
    <property type="component" value="Unassembled WGS sequence"/>
</dbReference>
<accession>A0ABS1TDP8</accession>
<comment type="caution">
    <text evidence="2">The sequence shown here is derived from an EMBL/GenBank/DDBJ whole genome shotgun (WGS) entry which is preliminary data.</text>
</comment>
<evidence type="ECO:0000313" key="2">
    <source>
        <dbReference type="EMBL" id="MBL4937494.1"/>
    </source>
</evidence>
<gene>
    <name evidence="2" type="ORF">JK636_17375</name>
</gene>
<proteinExistence type="predicted"/>
<evidence type="ECO:0000313" key="3">
    <source>
        <dbReference type="Proteomes" id="UP000632377"/>
    </source>
</evidence>
<protein>
    <recommendedName>
        <fullName evidence="4">DUF4179 domain-containing protein</fullName>
    </recommendedName>
</protein>